<organism evidence="1 2">
    <name type="scientific">Penicillium malachiteum</name>
    <dbReference type="NCBI Taxonomy" id="1324776"/>
    <lineage>
        <taxon>Eukaryota</taxon>
        <taxon>Fungi</taxon>
        <taxon>Dikarya</taxon>
        <taxon>Ascomycota</taxon>
        <taxon>Pezizomycotina</taxon>
        <taxon>Eurotiomycetes</taxon>
        <taxon>Eurotiomycetidae</taxon>
        <taxon>Eurotiales</taxon>
        <taxon>Aspergillaceae</taxon>
        <taxon>Penicillium</taxon>
    </lineage>
</organism>
<dbReference type="Proteomes" id="UP001215712">
    <property type="component" value="Unassembled WGS sequence"/>
</dbReference>
<evidence type="ECO:0000313" key="2">
    <source>
        <dbReference type="Proteomes" id="UP001215712"/>
    </source>
</evidence>
<comment type="caution">
    <text evidence="1">The sequence shown here is derived from an EMBL/GenBank/DDBJ whole genome shotgun (WGS) entry which is preliminary data.</text>
</comment>
<proteinExistence type="predicted"/>
<keyword evidence="2" id="KW-1185">Reference proteome</keyword>
<dbReference type="EMBL" id="JAQJAN010000001">
    <property type="protein sequence ID" value="KAJ5740739.1"/>
    <property type="molecule type" value="Genomic_DNA"/>
</dbReference>
<reference evidence="1" key="2">
    <citation type="submission" date="2023-01" db="EMBL/GenBank/DDBJ databases">
        <authorList>
            <person name="Petersen C."/>
        </authorList>
    </citation>
    <scope>NUCLEOTIDE SEQUENCE</scope>
    <source>
        <strain evidence="1">IBT 17514</strain>
    </source>
</reference>
<gene>
    <name evidence="1" type="ORF">N7493_000611</name>
</gene>
<protein>
    <submittedName>
        <fullName evidence="1">Uncharacterized protein</fullName>
    </submittedName>
</protein>
<name>A0AAD6N118_9EURO</name>
<sequence>MRYHPYVVLMEVPVDEKHNMLVDFPAVVQILEERLGRELEVGDKVKLGYDWEAEELGVN</sequence>
<dbReference type="AlphaFoldDB" id="A0AAD6N118"/>
<accession>A0AAD6N118</accession>
<evidence type="ECO:0000313" key="1">
    <source>
        <dbReference type="EMBL" id="KAJ5740739.1"/>
    </source>
</evidence>
<reference evidence="1" key="1">
    <citation type="journal article" date="2023" name="IMA Fungus">
        <title>Comparative genomic study of the Penicillium genus elucidates a diverse pangenome and 15 lateral gene transfer events.</title>
        <authorList>
            <person name="Petersen C."/>
            <person name="Sorensen T."/>
            <person name="Nielsen M.R."/>
            <person name="Sondergaard T.E."/>
            <person name="Sorensen J.L."/>
            <person name="Fitzpatrick D.A."/>
            <person name="Frisvad J.C."/>
            <person name="Nielsen K.L."/>
        </authorList>
    </citation>
    <scope>NUCLEOTIDE SEQUENCE</scope>
    <source>
        <strain evidence="1">IBT 17514</strain>
    </source>
</reference>